<protein>
    <submittedName>
        <fullName evidence="1">Uncharacterized protein DUF4406</fullName>
    </submittedName>
</protein>
<dbReference type="Proteomes" id="UP000255265">
    <property type="component" value="Unassembled WGS sequence"/>
</dbReference>
<dbReference type="EMBL" id="QQAV01000010">
    <property type="protein sequence ID" value="RDI20698.1"/>
    <property type="molecule type" value="Genomic_DNA"/>
</dbReference>
<sequence>MKTLPLHPSLLKTLRALLESRAPELLESLSVRIAAREEHSRPATTRIYVAGPMSGLPGLNYRTFNEEAARLRAQGLHVENPAENPAPSCGSWEGYMVLALGQLATCGRIHLLPGWSRSAGALIERDTAFALGLDMTHAA</sequence>
<dbReference type="AlphaFoldDB" id="A0A370FCX1"/>
<name>A0A370FCX1_9BURK</name>
<dbReference type="OrthoDB" id="2376767at2"/>
<dbReference type="Gene3D" id="3.40.50.10400">
    <property type="entry name" value="Hypothetical protein PA1492"/>
    <property type="match status" value="1"/>
</dbReference>
<evidence type="ECO:0000313" key="1">
    <source>
        <dbReference type="EMBL" id="RDI20698.1"/>
    </source>
</evidence>
<accession>A0A370FCX1</accession>
<proteinExistence type="predicted"/>
<dbReference type="SUPFAM" id="SSF52309">
    <property type="entry name" value="N-(deoxy)ribosyltransferase-like"/>
    <property type="match status" value="1"/>
</dbReference>
<dbReference type="RefSeq" id="WP_114804212.1">
    <property type="nucleotide sequence ID" value="NZ_QQAV01000010.1"/>
</dbReference>
<dbReference type="Pfam" id="PF14359">
    <property type="entry name" value="DUF4406"/>
    <property type="match status" value="1"/>
</dbReference>
<comment type="caution">
    <text evidence="1">The sequence shown here is derived from an EMBL/GenBank/DDBJ whole genome shotgun (WGS) entry which is preliminary data.</text>
</comment>
<gene>
    <name evidence="1" type="ORF">DFR41_110106</name>
</gene>
<organism evidence="1 2">
    <name type="scientific">Pseudacidovorax intermedius</name>
    <dbReference type="NCBI Taxonomy" id="433924"/>
    <lineage>
        <taxon>Bacteria</taxon>
        <taxon>Pseudomonadati</taxon>
        <taxon>Pseudomonadota</taxon>
        <taxon>Betaproteobacteria</taxon>
        <taxon>Burkholderiales</taxon>
        <taxon>Comamonadaceae</taxon>
        <taxon>Pseudacidovorax</taxon>
    </lineage>
</organism>
<reference evidence="1 2" key="1">
    <citation type="submission" date="2018-07" db="EMBL/GenBank/DDBJ databases">
        <title>Genomic Encyclopedia of Type Strains, Phase IV (KMG-IV): sequencing the most valuable type-strain genomes for metagenomic binning, comparative biology and taxonomic classification.</title>
        <authorList>
            <person name="Goeker M."/>
        </authorList>
    </citation>
    <scope>NUCLEOTIDE SEQUENCE [LARGE SCALE GENOMIC DNA]</scope>
    <source>
        <strain evidence="1 2">DSM 21352</strain>
    </source>
</reference>
<dbReference type="InterPro" id="IPR025518">
    <property type="entry name" value="DUF4406"/>
</dbReference>
<keyword evidence="2" id="KW-1185">Reference proteome</keyword>
<evidence type="ECO:0000313" key="2">
    <source>
        <dbReference type="Proteomes" id="UP000255265"/>
    </source>
</evidence>